<dbReference type="InterPro" id="IPR036869">
    <property type="entry name" value="J_dom_sf"/>
</dbReference>
<feature type="coiled-coil region" evidence="1">
    <location>
        <begin position="249"/>
        <end position="276"/>
    </location>
</feature>
<dbReference type="CDD" id="cd06257">
    <property type="entry name" value="DnaJ"/>
    <property type="match status" value="1"/>
</dbReference>
<dbReference type="SMART" id="SM00271">
    <property type="entry name" value="DnaJ"/>
    <property type="match status" value="1"/>
</dbReference>
<evidence type="ECO:0000313" key="4">
    <source>
        <dbReference type="EMBL" id="CAB9520117.1"/>
    </source>
</evidence>
<keyword evidence="1" id="KW-0175">Coiled coil</keyword>
<dbReference type="Proteomes" id="UP001153069">
    <property type="component" value="Unassembled WGS sequence"/>
</dbReference>
<dbReference type="Gene3D" id="1.10.287.110">
    <property type="entry name" value="DnaJ domain"/>
    <property type="match status" value="1"/>
</dbReference>
<keyword evidence="5" id="KW-1185">Reference proteome</keyword>
<dbReference type="PANTHER" id="PTHR44094:SF8">
    <property type="entry name" value="DNAJ HEAT SHOCK N-TERMINAL DOMAIN-CONTAINING PROTEIN-RELATED"/>
    <property type="match status" value="1"/>
</dbReference>
<accession>A0A9N8EEQ5</accession>
<dbReference type="PANTHER" id="PTHR44094">
    <property type="entry name" value="DNAJ HEAT SHOCK N-TERMINAL DOMAIN-CONTAINING PROTEIN"/>
    <property type="match status" value="1"/>
</dbReference>
<evidence type="ECO:0000256" key="2">
    <source>
        <dbReference type="SAM" id="MobiDB-lite"/>
    </source>
</evidence>
<feature type="domain" description="J" evidence="3">
    <location>
        <begin position="112"/>
        <end position="177"/>
    </location>
</feature>
<evidence type="ECO:0000256" key="1">
    <source>
        <dbReference type="SAM" id="Coils"/>
    </source>
</evidence>
<dbReference type="InterPro" id="IPR026894">
    <property type="entry name" value="DnaJ_X"/>
</dbReference>
<sequence>MSESAPSTTTPAAAEAATGGGETSAANPWATGWNRFVNSVQKGISSKQEELKATREAKDAGKIYDYETKEWKFYYIEDEWKALESKAGEFGATPSTSTVGDKKDERPVKDRKYYDMLEASTNATQGEIKKAYYKAARKCHPDKNPDDPEAAEKFQQLGHAYQVLSNDQSRAYYDKHGPQDANAAETNTDQVDPFVFFNVMFGSALVEPYVGELWIAQTTAEAMSDTDAMEEFKSLELNNTGDPDSEEARLAEEERREKLMEKMKEMKAKNEWTQKKRQVKIALNLKQRLASYSESTKADFIIEARQEAEKIAGGAYGSLYCITIGYALLLQAEEFLGNETTLFGLGGFAARTKQSTSALGTNFKLIGAAFSAATHGARAMQEAENLQKATMDKTKEGGDGTDAANTNSDKKEKAATDDDKKADDTIDPEAAEKLSETVDATLPAILNFTWAINKRDIQQTLREACPKVFQDASPDANPNAAQSVKQTQLQRAQAMEVLGREFYTVGKLAEQIAVKAGKEGGDFNAEDIKARVTVATMTTMAKAQGQEVTEADQEEMIQQAKQMSAGGGPPPTTGAPAPADSDEKELLKEDVADDGVDC</sequence>
<organism evidence="4 5">
    <name type="scientific">Seminavis robusta</name>
    <dbReference type="NCBI Taxonomy" id="568900"/>
    <lineage>
        <taxon>Eukaryota</taxon>
        <taxon>Sar</taxon>
        <taxon>Stramenopiles</taxon>
        <taxon>Ochrophyta</taxon>
        <taxon>Bacillariophyta</taxon>
        <taxon>Bacillariophyceae</taxon>
        <taxon>Bacillariophycidae</taxon>
        <taxon>Naviculales</taxon>
        <taxon>Naviculaceae</taxon>
        <taxon>Seminavis</taxon>
    </lineage>
</organism>
<protein>
    <submittedName>
        <fullName evidence="4">Protein DnaJ</fullName>
    </submittedName>
</protein>
<dbReference type="PRINTS" id="PR00625">
    <property type="entry name" value="JDOMAIN"/>
</dbReference>
<dbReference type="EMBL" id="CAICTM010001073">
    <property type="protein sequence ID" value="CAB9520117.1"/>
    <property type="molecule type" value="Genomic_DNA"/>
</dbReference>
<feature type="region of interest" description="Disordered" evidence="2">
    <location>
        <begin position="1"/>
        <end position="30"/>
    </location>
</feature>
<dbReference type="PROSITE" id="PS00636">
    <property type="entry name" value="DNAJ_1"/>
    <property type="match status" value="1"/>
</dbReference>
<dbReference type="OrthoDB" id="10250354at2759"/>
<dbReference type="InterPro" id="IPR001623">
    <property type="entry name" value="DnaJ_domain"/>
</dbReference>
<comment type="caution">
    <text evidence="4">The sequence shown here is derived from an EMBL/GenBank/DDBJ whole genome shotgun (WGS) entry which is preliminary data.</text>
</comment>
<dbReference type="PROSITE" id="PS50076">
    <property type="entry name" value="DNAJ_2"/>
    <property type="match status" value="1"/>
</dbReference>
<feature type="compositionally biased region" description="Low complexity" evidence="2">
    <location>
        <begin position="1"/>
        <end position="17"/>
    </location>
</feature>
<feature type="compositionally biased region" description="Basic and acidic residues" evidence="2">
    <location>
        <begin position="408"/>
        <end position="424"/>
    </location>
</feature>
<reference evidence="4" key="1">
    <citation type="submission" date="2020-06" db="EMBL/GenBank/DDBJ databases">
        <authorList>
            <consortium name="Plant Systems Biology data submission"/>
        </authorList>
    </citation>
    <scope>NUCLEOTIDE SEQUENCE</scope>
    <source>
        <strain evidence="4">D6</strain>
    </source>
</reference>
<proteinExistence type="predicted"/>
<dbReference type="InterPro" id="IPR052423">
    <property type="entry name" value="EMIR"/>
</dbReference>
<feature type="region of interest" description="Disordered" evidence="2">
    <location>
        <begin position="546"/>
        <end position="598"/>
    </location>
</feature>
<dbReference type="InterPro" id="IPR018253">
    <property type="entry name" value="DnaJ_domain_CS"/>
</dbReference>
<name>A0A9N8EEQ5_9STRA</name>
<dbReference type="Pfam" id="PF00226">
    <property type="entry name" value="DnaJ"/>
    <property type="match status" value="1"/>
</dbReference>
<evidence type="ECO:0000259" key="3">
    <source>
        <dbReference type="PROSITE" id="PS50076"/>
    </source>
</evidence>
<dbReference type="AlphaFoldDB" id="A0A9N8EEQ5"/>
<dbReference type="Pfam" id="PF14308">
    <property type="entry name" value="DnaJ-X"/>
    <property type="match status" value="1"/>
</dbReference>
<evidence type="ECO:0000313" key="5">
    <source>
        <dbReference type="Proteomes" id="UP001153069"/>
    </source>
</evidence>
<gene>
    <name evidence="4" type="ORF">SEMRO_1075_G238380.1</name>
</gene>
<feature type="region of interest" description="Disordered" evidence="2">
    <location>
        <begin position="391"/>
        <end position="424"/>
    </location>
</feature>
<dbReference type="SUPFAM" id="SSF46565">
    <property type="entry name" value="Chaperone J-domain"/>
    <property type="match status" value="1"/>
</dbReference>